<name>A0A2W1N558_PAEXE</name>
<dbReference type="EMBL" id="NHRJ02000016">
    <property type="protein sequence ID" value="PZE19517.1"/>
    <property type="molecule type" value="Genomic_DNA"/>
</dbReference>
<comment type="caution">
    <text evidence="2">The sequence shown here is derived from an EMBL/GenBank/DDBJ whole genome shotgun (WGS) entry which is preliminary data.</text>
</comment>
<dbReference type="AlphaFoldDB" id="A0A2W1N558"/>
<feature type="transmembrane region" description="Helical" evidence="1">
    <location>
        <begin position="121"/>
        <end position="144"/>
    </location>
</feature>
<accession>A0A2W1N558</accession>
<sequence>MNTPAKANKRKWAHMLLAYVLSAVVGAFGLVNWIVLRELQLALVVHSSISRWSWQAIDNFSFLLFGMIWLSFVLFSQYYFAKATDTSRLWSRCLAIVGIQVLLLFTCQCIPMVLAIKQYDFTGAVLIVVEGLLGAGLLFLAGHLRSKNRKNRREIT</sequence>
<evidence type="ECO:0000313" key="2">
    <source>
        <dbReference type="EMBL" id="PZE19517.1"/>
    </source>
</evidence>
<keyword evidence="1" id="KW-0472">Membrane</keyword>
<feature type="transmembrane region" description="Helical" evidence="1">
    <location>
        <begin position="12"/>
        <end position="35"/>
    </location>
</feature>
<feature type="transmembrane region" description="Helical" evidence="1">
    <location>
        <begin position="60"/>
        <end position="81"/>
    </location>
</feature>
<protein>
    <submittedName>
        <fullName evidence="2">Uncharacterized protein</fullName>
    </submittedName>
</protein>
<gene>
    <name evidence="2" type="ORF">CBW46_018450</name>
</gene>
<keyword evidence="3" id="KW-1185">Reference proteome</keyword>
<keyword evidence="1" id="KW-1133">Transmembrane helix</keyword>
<keyword evidence="1" id="KW-0812">Transmembrane</keyword>
<organism evidence="2 3">
    <name type="scientific">Paenibacillus xerothermodurans</name>
    <dbReference type="NCBI Taxonomy" id="1977292"/>
    <lineage>
        <taxon>Bacteria</taxon>
        <taxon>Bacillati</taxon>
        <taxon>Bacillota</taxon>
        <taxon>Bacilli</taxon>
        <taxon>Bacillales</taxon>
        <taxon>Paenibacillaceae</taxon>
        <taxon>Paenibacillus</taxon>
    </lineage>
</organism>
<dbReference type="Proteomes" id="UP000214746">
    <property type="component" value="Unassembled WGS sequence"/>
</dbReference>
<feature type="transmembrane region" description="Helical" evidence="1">
    <location>
        <begin position="93"/>
        <end position="115"/>
    </location>
</feature>
<evidence type="ECO:0000313" key="3">
    <source>
        <dbReference type="Proteomes" id="UP000214746"/>
    </source>
</evidence>
<dbReference type="RefSeq" id="WP_089201441.1">
    <property type="nucleotide sequence ID" value="NZ_NHRJ02000016.1"/>
</dbReference>
<reference evidence="2" key="1">
    <citation type="submission" date="2018-06" db="EMBL/GenBank/DDBJ databases">
        <title>Paenibacillus xerothermodurans sp. nov. an extremely dry heat resistant spore forming bacterium isolated from the soil of Cape Canaveral, Florida.</title>
        <authorList>
            <person name="Seuylemezian A."/>
            <person name="Kaur N."/>
            <person name="Patil P."/>
            <person name="Patil P."/>
            <person name="Mayilraj S."/>
            <person name="Vaishampayan P."/>
        </authorList>
    </citation>
    <scope>NUCLEOTIDE SEQUENCE [LARGE SCALE GENOMIC DNA]</scope>
    <source>
        <strain evidence="2">ATCC 27380</strain>
    </source>
</reference>
<dbReference type="OrthoDB" id="2605076at2"/>
<proteinExistence type="predicted"/>
<evidence type="ECO:0000256" key="1">
    <source>
        <dbReference type="SAM" id="Phobius"/>
    </source>
</evidence>